<protein>
    <submittedName>
        <fullName evidence="12">Uncharacterized protein</fullName>
    </submittedName>
</protein>
<keyword evidence="5 11" id="KW-0812">Transmembrane</keyword>
<dbReference type="AlphaFoldDB" id="A0AAD1XBA3"/>
<evidence type="ECO:0000313" key="13">
    <source>
        <dbReference type="Proteomes" id="UP001295684"/>
    </source>
</evidence>
<feature type="transmembrane region" description="Helical" evidence="11">
    <location>
        <begin position="6"/>
        <end position="29"/>
    </location>
</feature>
<evidence type="ECO:0000256" key="5">
    <source>
        <dbReference type="ARBA" id="ARBA00022692"/>
    </source>
</evidence>
<name>A0AAD1XBA3_EUPCR</name>
<keyword evidence="9" id="KW-0170">Cobalt</keyword>
<evidence type="ECO:0000313" key="12">
    <source>
        <dbReference type="EMBL" id="CAI2364200.1"/>
    </source>
</evidence>
<keyword evidence="6 11" id="KW-1133">Transmembrane helix</keyword>
<feature type="transmembrane region" description="Helical" evidence="11">
    <location>
        <begin position="152"/>
        <end position="173"/>
    </location>
</feature>
<dbReference type="PANTHER" id="PTHR16130:SF2">
    <property type="entry name" value="LYSOSOMAL COBALAMIN TRANSPORT ESCORT PROTEIN LMBD1"/>
    <property type="match status" value="1"/>
</dbReference>
<organism evidence="12 13">
    <name type="scientific">Euplotes crassus</name>
    <dbReference type="NCBI Taxonomy" id="5936"/>
    <lineage>
        <taxon>Eukaryota</taxon>
        <taxon>Sar</taxon>
        <taxon>Alveolata</taxon>
        <taxon>Ciliophora</taxon>
        <taxon>Intramacronucleata</taxon>
        <taxon>Spirotrichea</taxon>
        <taxon>Hypotrichia</taxon>
        <taxon>Euplotida</taxon>
        <taxon>Euplotidae</taxon>
        <taxon>Moneuplotes</taxon>
    </lineage>
</organism>
<evidence type="ECO:0000256" key="3">
    <source>
        <dbReference type="ARBA" id="ARBA00022448"/>
    </source>
</evidence>
<feature type="transmembrane region" description="Helical" evidence="11">
    <location>
        <begin position="381"/>
        <end position="399"/>
    </location>
</feature>
<evidence type="ECO:0000256" key="8">
    <source>
        <dbReference type="ARBA" id="ARBA00023228"/>
    </source>
</evidence>
<feature type="transmembrane region" description="Helical" evidence="11">
    <location>
        <begin position="41"/>
        <end position="64"/>
    </location>
</feature>
<proteinExistence type="inferred from homology"/>
<evidence type="ECO:0000256" key="9">
    <source>
        <dbReference type="ARBA" id="ARBA00023285"/>
    </source>
</evidence>
<dbReference type="EMBL" id="CAMPGE010005349">
    <property type="protein sequence ID" value="CAI2364200.1"/>
    <property type="molecule type" value="Genomic_DNA"/>
</dbReference>
<accession>A0AAD1XBA3</accession>
<evidence type="ECO:0000256" key="10">
    <source>
        <dbReference type="SAM" id="MobiDB-lite"/>
    </source>
</evidence>
<keyword evidence="4" id="KW-0846">Cobalamin</keyword>
<feature type="transmembrane region" description="Helical" evidence="11">
    <location>
        <begin position="420"/>
        <end position="440"/>
    </location>
</feature>
<feature type="compositionally biased region" description="Basic and acidic residues" evidence="10">
    <location>
        <begin position="534"/>
        <end position="545"/>
    </location>
</feature>
<reference evidence="12" key="1">
    <citation type="submission" date="2023-07" db="EMBL/GenBank/DDBJ databases">
        <authorList>
            <consortium name="AG Swart"/>
            <person name="Singh M."/>
            <person name="Singh A."/>
            <person name="Seah K."/>
            <person name="Emmerich C."/>
        </authorList>
    </citation>
    <scope>NUCLEOTIDE SEQUENCE</scope>
    <source>
        <strain evidence="12">DP1</strain>
    </source>
</reference>
<keyword evidence="13" id="KW-1185">Reference proteome</keyword>
<dbReference type="GO" id="GO:0031419">
    <property type="term" value="F:cobalamin binding"/>
    <property type="evidence" value="ECO:0007669"/>
    <property type="project" value="UniProtKB-KW"/>
</dbReference>
<feature type="transmembrane region" description="Helical" evidence="11">
    <location>
        <begin position="84"/>
        <end position="107"/>
    </location>
</feature>
<comment type="similarity">
    <text evidence="2">Belongs to the LIMR family. LMBRD1 subfamily.</text>
</comment>
<comment type="caution">
    <text evidence="12">The sequence shown here is derived from an EMBL/GenBank/DDBJ whole genome shotgun (WGS) entry which is preliminary data.</text>
</comment>
<dbReference type="PANTHER" id="PTHR16130">
    <property type="entry name" value="LYSOSOMAL COBALAMIN TRANSPORTER-RELATED"/>
    <property type="match status" value="1"/>
</dbReference>
<feature type="region of interest" description="Disordered" evidence="10">
    <location>
        <begin position="525"/>
        <end position="545"/>
    </location>
</feature>
<evidence type="ECO:0000256" key="11">
    <source>
        <dbReference type="SAM" id="Phobius"/>
    </source>
</evidence>
<sequence>MASFLMTVLFCLVIIAIFCMILAMVRYFGDSKESHWLTSSISTLGISLSLVYIAFIPFDIYLTSMGHDSFQIPFLFISMNIKTVYSILCLTIVMFCIVILPFGYFYIEEGVDEDYASSDFSASYHRDYIDDLDYSEDLSYWQKVVRTIQHTALFVVCCMVIVIGCYFLFSYNAKVDIERSKWTIFENVELDTFVRLALSIFLIIGSNIKTLYSAYGLSAFTFFLIKGKKTPSQEKKEIKRSIAQEKYSSGKKKRKTRSDIRLMKQLKTEERKLRLESTQIEYQLQKSEHKDICSRILSMIFAFFKPFRITLGFVTLGMSLALVVSLACGNLNRILYSKCGFSCGFQVVSGSHDDTHQILDQMINLYDSIFVQLSRVFPLDLVIFLTVCTHFFVSTLYAISKIGIRFLFISIYRIKRDRSYPQAICFMSLYMILIMFSFTFDLSSLMPRYLSYAAQSGSVKHMSKIFQFNTTILIKNSIFSNITFIMSNMFILFYSVFFFYHMLHNKDSQFIINCCCCAEEEEYSDDDQNETTSDEERNAKGKEMDEIRKANKLDYAVLFEQEAMSIN</sequence>
<evidence type="ECO:0000256" key="4">
    <source>
        <dbReference type="ARBA" id="ARBA00022628"/>
    </source>
</evidence>
<evidence type="ECO:0000256" key="7">
    <source>
        <dbReference type="ARBA" id="ARBA00023136"/>
    </source>
</evidence>
<evidence type="ECO:0000256" key="2">
    <source>
        <dbReference type="ARBA" id="ARBA00009901"/>
    </source>
</evidence>
<dbReference type="InterPro" id="IPR006876">
    <property type="entry name" value="LMBR1-like_membr_prot"/>
</dbReference>
<feature type="transmembrane region" description="Helical" evidence="11">
    <location>
        <begin position="307"/>
        <end position="327"/>
    </location>
</feature>
<keyword evidence="7 11" id="KW-0472">Membrane</keyword>
<dbReference type="GO" id="GO:0072665">
    <property type="term" value="P:protein localization to vacuole"/>
    <property type="evidence" value="ECO:0007669"/>
    <property type="project" value="TreeGrafter"/>
</dbReference>
<feature type="transmembrane region" description="Helical" evidence="11">
    <location>
        <begin position="478"/>
        <end position="500"/>
    </location>
</feature>
<evidence type="ECO:0000256" key="6">
    <source>
        <dbReference type="ARBA" id="ARBA00022989"/>
    </source>
</evidence>
<comment type="subcellular location">
    <subcellularLocation>
        <location evidence="1">Lysosome membrane</location>
        <topology evidence="1">Multi-pass membrane protein</topology>
    </subcellularLocation>
</comment>
<gene>
    <name evidence="12" type="ORF">ECRASSUSDP1_LOCUS5543</name>
</gene>
<dbReference type="Proteomes" id="UP001295684">
    <property type="component" value="Unassembled WGS sequence"/>
</dbReference>
<dbReference type="Pfam" id="PF04791">
    <property type="entry name" value="LMBR1"/>
    <property type="match status" value="1"/>
</dbReference>
<keyword evidence="3" id="KW-0813">Transport</keyword>
<dbReference type="InterPro" id="IPR050854">
    <property type="entry name" value="LMBD1_LysCbl_Transport"/>
</dbReference>
<dbReference type="GO" id="GO:0005765">
    <property type="term" value="C:lysosomal membrane"/>
    <property type="evidence" value="ECO:0007669"/>
    <property type="project" value="UniProtKB-SubCell"/>
</dbReference>
<keyword evidence="8" id="KW-0458">Lysosome</keyword>
<evidence type="ECO:0000256" key="1">
    <source>
        <dbReference type="ARBA" id="ARBA00004155"/>
    </source>
</evidence>